<dbReference type="GO" id="GO:0006302">
    <property type="term" value="P:double-strand break repair"/>
    <property type="evidence" value="ECO:0007669"/>
    <property type="project" value="TreeGrafter"/>
</dbReference>
<feature type="domain" description="DNA-directed DNA polymerase family A palm" evidence="4">
    <location>
        <begin position="371"/>
        <end position="620"/>
    </location>
</feature>
<dbReference type="GO" id="GO:0006261">
    <property type="term" value="P:DNA-templated DNA replication"/>
    <property type="evidence" value="ECO:0007669"/>
    <property type="project" value="InterPro"/>
</dbReference>
<gene>
    <name evidence="5" type="ORF">SAMN04515649_1207</name>
</gene>
<evidence type="ECO:0000256" key="2">
    <source>
        <dbReference type="ARBA" id="ARBA00022705"/>
    </source>
</evidence>
<evidence type="ECO:0000256" key="3">
    <source>
        <dbReference type="ARBA" id="ARBA00049244"/>
    </source>
</evidence>
<dbReference type="PANTHER" id="PTHR10133:SF27">
    <property type="entry name" value="DNA POLYMERASE NU"/>
    <property type="match status" value="1"/>
</dbReference>
<organism evidence="5 6">
    <name type="scientific">Eubacterium callanderi</name>
    <dbReference type="NCBI Taxonomy" id="53442"/>
    <lineage>
        <taxon>Bacteria</taxon>
        <taxon>Bacillati</taxon>
        <taxon>Bacillota</taxon>
        <taxon>Clostridia</taxon>
        <taxon>Eubacteriales</taxon>
        <taxon>Eubacteriaceae</taxon>
        <taxon>Eubacterium</taxon>
    </lineage>
</organism>
<protein>
    <recommendedName>
        <fullName evidence="1">DNA-directed DNA polymerase</fullName>
        <ecNumber evidence="1">2.7.7.7</ecNumber>
    </recommendedName>
</protein>
<dbReference type="EC" id="2.7.7.7" evidence="1"/>
<keyword evidence="2" id="KW-0235">DNA replication</keyword>
<dbReference type="Gene3D" id="1.10.150.20">
    <property type="entry name" value="5' to 3' exonuclease, C-terminal subdomain"/>
    <property type="match status" value="1"/>
</dbReference>
<dbReference type="EMBL" id="FRBP01000020">
    <property type="protein sequence ID" value="SHM53883.1"/>
    <property type="molecule type" value="Genomic_DNA"/>
</dbReference>
<evidence type="ECO:0000313" key="5">
    <source>
        <dbReference type="EMBL" id="SHM53883.1"/>
    </source>
</evidence>
<name>A0AB74F5S5_9FIRM</name>
<sequence>MARNLSIDIETYSSVSLPDCGLYKYVQSPDFEILLFAYSFDDEPVEVVDLTQKGRTLPQRVLWALQDPTVKKTAYNAAFEWYCINKFFVSPLEQWECTMVHGLYAGYPAGLGLVARVMGFPEDKKKDTAGKALIKKFCVPRKPTKNKPYTRTLPKHEPEQWELFIEYCRQDVVVEKAIKERLDKYPLPEQEQCYWIMDQAINSRGVQIDTGLVNGAMAIDDIMTAELVNALRELTGLDNPNSPAQLKNWLEQGTGKPVPSLNKADLPDLIEAMEAEGHPEAAKVLCIRQELAKTSIKKYRAMHNAVCFDNRVRGLLQFYGAKTGRWAGRLIQVHNLPRNYLETLDVARDLVKTQNVDMLKVIYGNVPDTVSQLIRTAFVPSEGCQFAIADYSAIEARVIAWLSGEQWRMDVFRTHGKIYEASASAMFGVPLEKIKKGNPEYALRQKGKIAELALGYQGSKGALIQMGALKMGLDEEELPDIVRRWRDANRRIVDFWYTVENAALGCVEFGEPCLLQHGIIISRDTHYLLITLPSGRQLFYTNPVIVPGDMGRKQVQFEGLNQTTKKWEYVPTYGGKLVENIVQAVARDCLAEAMYKLHCAGYKICFHVHDEVILEIPEDDSVYNLDNAIKIMCEPPAWAPDLPLNADGFTSDYYKKD</sequence>
<reference evidence="5 6" key="1">
    <citation type="submission" date="2016-11" db="EMBL/GenBank/DDBJ databases">
        <authorList>
            <person name="Varghese N."/>
            <person name="Submissions S."/>
        </authorList>
    </citation>
    <scope>NUCLEOTIDE SEQUENCE [LARGE SCALE GENOMIC DNA]</scope>
    <source>
        <strain evidence="5 6">FD</strain>
    </source>
</reference>
<dbReference type="CDD" id="cd08642">
    <property type="entry name" value="DNA_pol_A_pol_I_A"/>
    <property type="match status" value="1"/>
</dbReference>
<evidence type="ECO:0000259" key="4">
    <source>
        <dbReference type="SMART" id="SM00482"/>
    </source>
</evidence>
<evidence type="ECO:0000313" key="6">
    <source>
        <dbReference type="Proteomes" id="UP000184012"/>
    </source>
</evidence>
<dbReference type="InterPro" id="IPR002298">
    <property type="entry name" value="DNA_polymerase_A"/>
</dbReference>
<dbReference type="GO" id="GO:0003677">
    <property type="term" value="F:DNA binding"/>
    <property type="evidence" value="ECO:0007669"/>
    <property type="project" value="InterPro"/>
</dbReference>
<dbReference type="PANTHER" id="PTHR10133">
    <property type="entry name" value="DNA POLYMERASE I"/>
    <property type="match status" value="1"/>
</dbReference>
<comment type="caution">
    <text evidence="5">The sequence shown here is derived from an EMBL/GenBank/DDBJ whole genome shotgun (WGS) entry which is preliminary data.</text>
</comment>
<evidence type="ECO:0000256" key="1">
    <source>
        <dbReference type="ARBA" id="ARBA00012417"/>
    </source>
</evidence>
<proteinExistence type="predicted"/>
<dbReference type="SMART" id="SM00482">
    <property type="entry name" value="POLAc"/>
    <property type="match status" value="1"/>
</dbReference>
<dbReference type="InterPro" id="IPR043502">
    <property type="entry name" value="DNA/RNA_pol_sf"/>
</dbReference>
<accession>A0AB74F5S5</accession>
<comment type="catalytic activity">
    <reaction evidence="3">
        <text>DNA(n) + a 2'-deoxyribonucleoside 5'-triphosphate = DNA(n+1) + diphosphate</text>
        <dbReference type="Rhea" id="RHEA:22508"/>
        <dbReference type="Rhea" id="RHEA-COMP:17339"/>
        <dbReference type="Rhea" id="RHEA-COMP:17340"/>
        <dbReference type="ChEBI" id="CHEBI:33019"/>
        <dbReference type="ChEBI" id="CHEBI:61560"/>
        <dbReference type="ChEBI" id="CHEBI:173112"/>
        <dbReference type="EC" id="2.7.7.7"/>
    </reaction>
</comment>
<dbReference type="Gene3D" id="3.30.70.370">
    <property type="match status" value="1"/>
</dbReference>
<dbReference type="SUPFAM" id="SSF56672">
    <property type="entry name" value="DNA/RNA polymerases"/>
    <property type="match status" value="1"/>
</dbReference>
<dbReference type="GO" id="GO:0003887">
    <property type="term" value="F:DNA-directed DNA polymerase activity"/>
    <property type="evidence" value="ECO:0007669"/>
    <property type="project" value="UniProtKB-EC"/>
</dbReference>
<dbReference type="RefSeq" id="WP_073383598.1">
    <property type="nucleotide sequence ID" value="NZ_FRBP01000020.1"/>
</dbReference>
<dbReference type="Proteomes" id="UP000184012">
    <property type="component" value="Unassembled WGS sequence"/>
</dbReference>
<dbReference type="InterPro" id="IPR001098">
    <property type="entry name" value="DNA-dir_DNA_pol_A_palm_dom"/>
</dbReference>
<dbReference type="Pfam" id="PF00476">
    <property type="entry name" value="DNA_pol_A"/>
    <property type="match status" value="1"/>
</dbReference>
<dbReference type="AlphaFoldDB" id="A0AB74F5S5"/>